<dbReference type="SUPFAM" id="SSF51735">
    <property type="entry name" value="NAD(P)-binding Rossmann-fold domains"/>
    <property type="match status" value="1"/>
</dbReference>
<protein>
    <recommendedName>
        <fullName evidence="5">Short-chain dehydrogenase</fullName>
    </recommendedName>
</protein>
<evidence type="ECO:0000313" key="3">
    <source>
        <dbReference type="EMBL" id="KGR81972.1"/>
    </source>
</evidence>
<evidence type="ECO:0008006" key="5">
    <source>
        <dbReference type="Google" id="ProtNLM"/>
    </source>
</evidence>
<dbReference type="InterPro" id="IPR002347">
    <property type="entry name" value="SDR_fam"/>
</dbReference>
<name>A0A0A3J4J0_9BACI</name>
<dbReference type="RefSeq" id="WP_036159071.1">
    <property type="nucleotide sequence ID" value="NZ_AVCX01000001.1"/>
</dbReference>
<dbReference type="eggNOG" id="COG1028">
    <property type="taxonomic scope" value="Bacteria"/>
</dbReference>
<dbReference type="InterPro" id="IPR036291">
    <property type="entry name" value="NAD(P)-bd_dom_sf"/>
</dbReference>
<dbReference type="PANTHER" id="PTHR24321:SF8">
    <property type="entry name" value="ESTRADIOL 17-BETA-DEHYDROGENASE 8-RELATED"/>
    <property type="match status" value="1"/>
</dbReference>
<dbReference type="GO" id="GO:0008206">
    <property type="term" value="P:bile acid metabolic process"/>
    <property type="evidence" value="ECO:0007669"/>
    <property type="project" value="UniProtKB-ARBA"/>
</dbReference>
<dbReference type="FunFam" id="3.40.50.720:FF:000084">
    <property type="entry name" value="Short-chain dehydrogenase reductase"/>
    <property type="match status" value="1"/>
</dbReference>
<dbReference type="InterPro" id="IPR020904">
    <property type="entry name" value="Sc_DH/Rdtase_CS"/>
</dbReference>
<dbReference type="PRINTS" id="PR00081">
    <property type="entry name" value="GDHRDH"/>
</dbReference>
<evidence type="ECO:0000256" key="1">
    <source>
        <dbReference type="ARBA" id="ARBA00006484"/>
    </source>
</evidence>
<dbReference type="PROSITE" id="PS00061">
    <property type="entry name" value="ADH_SHORT"/>
    <property type="match status" value="1"/>
</dbReference>
<dbReference type="EMBL" id="JPVP01000060">
    <property type="protein sequence ID" value="KGR81972.1"/>
    <property type="molecule type" value="Genomic_DNA"/>
</dbReference>
<dbReference type="PRINTS" id="PR00080">
    <property type="entry name" value="SDRFAMILY"/>
</dbReference>
<dbReference type="Proteomes" id="UP000030437">
    <property type="component" value="Unassembled WGS sequence"/>
</dbReference>
<organism evidence="3 4">
    <name type="scientific">Lysinibacillus odysseyi 34hs-1 = NBRC 100172</name>
    <dbReference type="NCBI Taxonomy" id="1220589"/>
    <lineage>
        <taxon>Bacteria</taxon>
        <taxon>Bacillati</taxon>
        <taxon>Bacillota</taxon>
        <taxon>Bacilli</taxon>
        <taxon>Bacillales</taxon>
        <taxon>Bacillaceae</taxon>
        <taxon>Lysinibacillus</taxon>
    </lineage>
</organism>
<comment type="caution">
    <text evidence="3">The sequence shown here is derived from an EMBL/GenBank/DDBJ whole genome shotgun (WGS) entry which is preliminary data.</text>
</comment>
<dbReference type="PANTHER" id="PTHR24321">
    <property type="entry name" value="DEHYDROGENASES, SHORT CHAIN"/>
    <property type="match status" value="1"/>
</dbReference>
<dbReference type="CDD" id="cd05233">
    <property type="entry name" value="SDR_c"/>
    <property type="match status" value="1"/>
</dbReference>
<comment type="similarity">
    <text evidence="1">Belongs to the short-chain dehydrogenases/reductases (SDR) family.</text>
</comment>
<dbReference type="GO" id="GO:0016491">
    <property type="term" value="F:oxidoreductase activity"/>
    <property type="evidence" value="ECO:0007669"/>
    <property type="project" value="UniProtKB-KW"/>
</dbReference>
<evidence type="ECO:0000313" key="4">
    <source>
        <dbReference type="Proteomes" id="UP000030437"/>
    </source>
</evidence>
<sequence length="269" mass="28573">MSRLENKVAIVTGAASGMGEATAKLFAAQGAKVVAADINVAGLERVVAEVKAAGGEIVAKQVDIGNEEMIKDMIQTAVDTYGRLDILMNNAARLDFHKDVNVKDMDVFEWDETMRYNLKSVMLGTKYALPVMIENGGGSIINTASMGGQVGEMTKSAYAAAKAGVISLTRSTAVQFGKQGIRCNAIAPGMVMPKDRIDNAPEALAALIDIYKDIKLLDRIGDPMDIANLALFLASDESSFITGQVINSDGGMLVQNPTVNALKKANISW</sequence>
<dbReference type="Pfam" id="PF13561">
    <property type="entry name" value="adh_short_C2"/>
    <property type="match status" value="1"/>
</dbReference>
<keyword evidence="4" id="KW-1185">Reference proteome</keyword>
<dbReference type="AlphaFoldDB" id="A0A0A3J4J0"/>
<dbReference type="STRING" id="1220589.CD32_22000"/>
<proteinExistence type="inferred from homology"/>
<accession>A0A0A3J4J0</accession>
<keyword evidence="2" id="KW-0560">Oxidoreductase</keyword>
<gene>
    <name evidence="3" type="ORF">CD32_22000</name>
</gene>
<reference evidence="3 4" key="1">
    <citation type="submission" date="2014-02" db="EMBL/GenBank/DDBJ databases">
        <title>Draft genome sequence of Lysinibacillus odysseyi NBRC 100172.</title>
        <authorList>
            <person name="Zhang F."/>
            <person name="Wang G."/>
            <person name="Zhang L."/>
        </authorList>
    </citation>
    <scope>NUCLEOTIDE SEQUENCE [LARGE SCALE GENOMIC DNA]</scope>
    <source>
        <strain evidence="3 4">NBRC 100172</strain>
    </source>
</reference>
<dbReference type="Gene3D" id="3.40.50.720">
    <property type="entry name" value="NAD(P)-binding Rossmann-like Domain"/>
    <property type="match status" value="1"/>
</dbReference>
<evidence type="ECO:0000256" key="2">
    <source>
        <dbReference type="ARBA" id="ARBA00023002"/>
    </source>
</evidence>